<evidence type="ECO:0000256" key="1">
    <source>
        <dbReference type="SAM" id="MobiDB-lite"/>
    </source>
</evidence>
<sequence length="310" mass="34772">LSPYRYQTSFKHVLFGRRARQVVMNVYFRLRIECPHASYNDIVKQTMHLTGVSYSTIFSWKKIVDPIDDDMKSPPKTRRRRKNASSSPLKGSKIGTKESREKELGAEQQVVPKKVRRRKPPSLDGTEAYQVAVPPAKSAKVQQKKPAASYNEGSQVATQSASATKTELKKVNPVERPSSQETSYRRLDQTSYQTDQGTAISPEPWKSRIMRRANMEQADQLAMTYAQPWSGQSNQVIHYERTNQASTQTCKQGERGPFGQFVCCEQPTNQADVLAAVPGKDSCNEPLHCEQQTNPVGAHVGPKASNQCQV</sequence>
<protein>
    <submittedName>
        <fullName evidence="2">Uncharacterized protein</fullName>
    </submittedName>
</protein>
<feature type="compositionally biased region" description="Polar residues" evidence="1">
    <location>
        <begin position="151"/>
        <end position="165"/>
    </location>
</feature>
<reference evidence="2" key="1">
    <citation type="journal article" date="2015" name="Sci. Rep.">
        <title>Tissue- and time-dependent transcription in Ixodes ricinus salivary glands and midguts when blood feeding on the vertebrate host.</title>
        <authorList>
            <person name="Kotsyfakis M."/>
            <person name="Schwarz A."/>
            <person name="Erhart J."/>
            <person name="Ribeiro J.M."/>
        </authorList>
    </citation>
    <scope>NUCLEOTIDE SEQUENCE</scope>
    <source>
        <tissue evidence="2">Salivary gland and midgut</tissue>
    </source>
</reference>
<dbReference type="EMBL" id="GANP01005283">
    <property type="protein sequence ID" value="JAB79185.1"/>
    <property type="molecule type" value="mRNA"/>
</dbReference>
<organism evidence="2">
    <name type="scientific">Ixodes ricinus</name>
    <name type="common">Common tick</name>
    <name type="synonym">Acarus ricinus</name>
    <dbReference type="NCBI Taxonomy" id="34613"/>
    <lineage>
        <taxon>Eukaryota</taxon>
        <taxon>Metazoa</taxon>
        <taxon>Ecdysozoa</taxon>
        <taxon>Arthropoda</taxon>
        <taxon>Chelicerata</taxon>
        <taxon>Arachnida</taxon>
        <taxon>Acari</taxon>
        <taxon>Parasitiformes</taxon>
        <taxon>Ixodida</taxon>
        <taxon>Ixodoidea</taxon>
        <taxon>Ixodidae</taxon>
        <taxon>Ixodinae</taxon>
        <taxon>Ixodes</taxon>
    </lineage>
</organism>
<feature type="non-terminal residue" evidence="2">
    <location>
        <position position="1"/>
    </location>
</feature>
<feature type="region of interest" description="Disordered" evidence="1">
    <location>
        <begin position="68"/>
        <end position="202"/>
    </location>
</feature>
<evidence type="ECO:0000313" key="2">
    <source>
        <dbReference type="EMBL" id="JAB79185.1"/>
    </source>
</evidence>
<name>V5H7R4_IXORI</name>
<dbReference type="AlphaFoldDB" id="V5H7R4"/>
<proteinExistence type="evidence at transcript level"/>
<feature type="compositionally biased region" description="Basic and acidic residues" evidence="1">
    <location>
        <begin position="95"/>
        <end position="105"/>
    </location>
</feature>
<accession>V5H7R4</accession>
<feature type="compositionally biased region" description="Polar residues" evidence="1">
    <location>
        <begin position="189"/>
        <end position="199"/>
    </location>
</feature>